<name>A0A1D3D5P7_9EIME</name>
<proteinExistence type="predicted"/>
<comment type="caution">
    <text evidence="1">The sequence shown here is derived from an EMBL/GenBank/DDBJ whole genome shotgun (WGS) entry which is preliminary data.</text>
</comment>
<reference evidence="1 2" key="1">
    <citation type="journal article" date="2016" name="BMC Genomics">
        <title>Comparative genomics reveals Cyclospora cayetanensis possesses coccidia-like metabolism and invasion components but unique surface antigens.</title>
        <authorList>
            <person name="Liu S."/>
            <person name="Wang L."/>
            <person name="Zheng H."/>
            <person name="Xu Z."/>
            <person name="Roellig D.M."/>
            <person name="Li N."/>
            <person name="Frace M.A."/>
            <person name="Tang K."/>
            <person name="Arrowood M.J."/>
            <person name="Moss D.M."/>
            <person name="Zhang L."/>
            <person name="Feng Y."/>
            <person name="Xiao L."/>
        </authorList>
    </citation>
    <scope>NUCLEOTIDE SEQUENCE [LARGE SCALE GENOMIC DNA]</scope>
    <source>
        <strain evidence="1 2">CHN_HEN01</strain>
    </source>
</reference>
<dbReference type="VEuPathDB" id="ToxoDB:cyc_09124"/>
<protein>
    <submittedName>
        <fullName evidence="1">Uncharacterized protein</fullName>
    </submittedName>
</protein>
<dbReference type="EMBL" id="JROU02000623">
    <property type="protein sequence ID" value="OEH78764.1"/>
    <property type="molecule type" value="Genomic_DNA"/>
</dbReference>
<evidence type="ECO:0000313" key="2">
    <source>
        <dbReference type="Proteomes" id="UP000095192"/>
    </source>
</evidence>
<sequence>MEGFISSAMKVAEEALRLGHPTSFAWLQTVRDMKKLTGAFCHWRIQLNLQVIYAVDVVPQQYATASSSFYSSRLELLLPSRLLQRSTVCVST</sequence>
<accession>A0A1D3D5P7</accession>
<gene>
    <name evidence="1" type="ORF">cyc_09124</name>
</gene>
<evidence type="ECO:0000313" key="1">
    <source>
        <dbReference type="EMBL" id="OEH78764.1"/>
    </source>
</evidence>
<organism evidence="1 2">
    <name type="scientific">Cyclospora cayetanensis</name>
    <dbReference type="NCBI Taxonomy" id="88456"/>
    <lineage>
        <taxon>Eukaryota</taxon>
        <taxon>Sar</taxon>
        <taxon>Alveolata</taxon>
        <taxon>Apicomplexa</taxon>
        <taxon>Conoidasida</taxon>
        <taxon>Coccidia</taxon>
        <taxon>Eucoccidiorida</taxon>
        <taxon>Eimeriorina</taxon>
        <taxon>Eimeriidae</taxon>
        <taxon>Cyclospora</taxon>
    </lineage>
</organism>
<dbReference type="AlphaFoldDB" id="A0A1D3D5P7"/>
<dbReference type="Proteomes" id="UP000095192">
    <property type="component" value="Unassembled WGS sequence"/>
</dbReference>
<dbReference type="InParanoid" id="A0A1D3D5P7"/>
<keyword evidence="2" id="KW-1185">Reference proteome</keyword>